<dbReference type="SUPFAM" id="SSF56563">
    <property type="entry name" value="Major capsid protein gp5"/>
    <property type="match status" value="1"/>
</dbReference>
<comment type="caution">
    <text evidence="3">The sequence shown here is derived from an EMBL/GenBank/DDBJ whole genome shotgun (WGS) entry which is preliminary data.</text>
</comment>
<feature type="domain" description="Phage capsid-like C-terminal" evidence="2">
    <location>
        <begin position="136"/>
        <end position="404"/>
    </location>
</feature>
<reference evidence="3 4" key="1">
    <citation type="submission" date="2017-12" db="EMBL/GenBank/DDBJ databases">
        <title>The genome sequence of Caulobacter sp. 410.</title>
        <authorList>
            <person name="Gao J."/>
            <person name="Mao X."/>
            <person name="Sun J."/>
        </authorList>
    </citation>
    <scope>NUCLEOTIDE SEQUENCE [LARGE SCALE GENOMIC DNA]</scope>
    <source>
        <strain evidence="3 4">410</strain>
    </source>
</reference>
<dbReference type="RefSeq" id="WP_101718345.1">
    <property type="nucleotide sequence ID" value="NZ_PJRS01000022.1"/>
</dbReference>
<dbReference type="OrthoDB" id="9786516at2"/>
<evidence type="ECO:0000256" key="1">
    <source>
        <dbReference type="ARBA" id="ARBA00004328"/>
    </source>
</evidence>
<gene>
    <name evidence="3" type="ORF">SGCZBJ_12605</name>
</gene>
<comment type="subcellular location">
    <subcellularLocation>
        <location evidence="1">Virion</location>
    </subcellularLocation>
</comment>
<organism evidence="3 4">
    <name type="scientific">Caulobacter zeae</name>
    <dbReference type="NCBI Taxonomy" id="2055137"/>
    <lineage>
        <taxon>Bacteria</taxon>
        <taxon>Pseudomonadati</taxon>
        <taxon>Pseudomonadota</taxon>
        <taxon>Alphaproteobacteria</taxon>
        <taxon>Caulobacterales</taxon>
        <taxon>Caulobacteraceae</taxon>
        <taxon>Caulobacter</taxon>
    </lineage>
</organism>
<dbReference type="AlphaFoldDB" id="A0A2N5DGB2"/>
<proteinExistence type="predicted"/>
<dbReference type="InterPro" id="IPR024455">
    <property type="entry name" value="Phage_capsid"/>
</dbReference>
<dbReference type="Gene3D" id="3.30.2320.10">
    <property type="entry name" value="hypothetical protein PF0899 domain"/>
    <property type="match status" value="1"/>
</dbReference>
<dbReference type="NCBIfam" id="TIGR01554">
    <property type="entry name" value="major_cap_HK97"/>
    <property type="match status" value="1"/>
</dbReference>
<evidence type="ECO:0000313" key="4">
    <source>
        <dbReference type="Proteomes" id="UP000234479"/>
    </source>
</evidence>
<evidence type="ECO:0000259" key="2">
    <source>
        <dbReference type="Pfam" id="PF05065"/>
    </source>
</evidence>
<dbReference type="Proteomes" id="UP000234479">
    <property type="component" value="Unassembled WGS sequence"/>
</dbReference>
<dbReference type="EMBL" id="PJRS01000022">
    <property type="protein sequence ID" value="PLR25071.1"/>
    <property type="molecule type" value="Genomic_DNA"/>
</dbReference>
<dbReference type="Gene3D" id="3.30.2400.10">
    <property type="entry name" value="Major capsid protein gp5"/>
    <property type="match status" value="1"/>
</dbReference>
<name>A0A2N5DGB2_9CAUL</name>
<protein>
    <submittedName>
        <fullName evidence="3">Phage major capsid protein</fullName>
    </submittedName>
</protein>
<accession>A0A2N5DGB2</accession>
<dbReference type="Pfam" id="PF05065">
    <property type="entry name" value="Phage_capsid"/>
    <property type="match status" value="1"/>
</dbReference>
<evidence type="ECO:0000313" key="3">
    <source>
        <dbReference type="EMBL" id="PLR25071.1"/>
    </source>
</evidence>
<sequence>MAKAIQALREQRAAHAKEARNILDTKTGKDWTPEAAKQVDDLYAKIDDLDGQIERFERALQIEDSLEGRGAGRSERSGRSVDEETNNVATEKAIFDAWCRGGLDGLDDEQRQYVANRREEGRRLYGAQSVGTGAQGGFLVPRDFSATLLEKMAAYGGMRAVADVFQTDGGNSIDFPTVDESGQEGELVGESTAATGGDITFGTTDIGAYKYGSKVVTVPIELIQDARVDIEAYVNGALAERIARITNRHTTVGDGNNKPRGAAVAAALGKTGAAGQTASITYDDFVDMEHSLDPAYRRNGTWMFHDQTLKAIKKLKDGQGRPLWRPGVTGGDPNDILGYGYTINQHMAQMAAGATSLLFGDFKKYKIRDVMAVTLFRFADSKYLEKGQIGFLAWSRHDGDLIDASNESIRKYVNAAA</sequence>
<keyword evidence="4" id="KW-1185">Reference proteome</keyword>
<dbReference type="InterPro" id="IPR054612">
    <property type="entry name" value="Phage_capsid-like_C"/>
</dbReference>